<dbReference type="AlphaFoldDB" id="A0A8X6TXE8"/>
<protein>
    <submittedName>
        <fullName evidence="2">Uncharacterized protein</fullName>
    </submittedName>
</protein>
<keyword evidence="3" id="KW-1185">Reference proteome</keyword>
<evidence type="ECO:0000313" key="2">
    <source>
        <dbReference type="EMBL" id="GFT56747.1"/>
    </source>
</evidence>
<organism evidence="2 3">
    <name type="scientific">Nephila pilipes</name>
    <name type="common">Giant wood spider</name>
    <name type="synonym">Nephila maculata</name>
    <dbReference type="NCBI Taxonomy" id="299642"/>
    <lineage>
        <taxon>Eukaryota</taxon>
        <taxon>Metazoa</taxon>
        <taxon>Ecdysozoa</taxon>
        <taxon>Arthropoda</taxon>
        <taxon>Chelicerata</taxon>
        <taxon>Arachnida</taxon>
        <taxon>Araneae</taxon>
        <taxon>Araneomorphae</taxon>
        <taxon>Entelegynae</taxon>
        <taxon>Araneoidea</taxon>
        <taxon>Nephilidae</taxon>
        <taxon>Nephila</taxon>
    </lineage>
</organism>
<feature type="region of interest" description="Disordered" evidence="1">
    <location>
        <begin position="1"/>
        <end position="28"/>
    </location>
</feature>
<evidence type="ECO:0000256" key="1">
    <source>
        <dbReference type="SAM" id="MobiDB-lite"/>
    </source>
</evidence>
<dbReference type="Proteomes" id="UP000887013">
    <property type="component" value="Unassembled WGS sequence"/>
</dbReference>
<gene>
    <name evidence="2" type="ORF">NPIL_92591</name>
</gene>
<feature type="compositionally biased region" description="Basic and acidic residues" evidence="1">
    <location>
        <begin position="1"/>
        <end position="15"/>
    </location>
</feature>
<dbReference type="EMBL" id="BMAW01066861">
    <property type="protein sequence ID" value="GFT56747.1"/>
    <property type="molecule type" value="Genomic_DNA"/>
</dbReference>
<accession>A0A8X6TXE8</accession>
<sequence>MKDLCDTHERTERRVPGTAREQPRSGSGIEYKSRSVECFCRLADTQKNGCRIADRKHSYRENWPRSDDAEYSSNETRFGKIKVLFR</sequence>
<proteinExistence type="predicted"/>
<name>A0A8X6TXE8_NEPPI</name>
<reference evidence="2" key="1">
    <citation type="submission" date="2020-08" db="EMBL/GenBank/DDBJ databases">
        <title>Multicomponent nature underlies the extraordinary mechanical properties of spider dragline silk.</title>
        <authorList>
            <person name="Kono N."/>
            <person name="Nakamura H."/>
            <person name="Mori M."/>
            <person name="Yoshida Y."/>
            <person name="Ohtoshi R."/>
            <person name="Malay A.D."/>
            <person name="Moran D.A.P."/>
            <person name="Tomita M."/>
            <person name="Numata K."/>
            <person name="Arakawa K."/>
        </authorList>
    </citation>
    <scope>NUCLEOTIDE SEQUENCE</scope>
</reference>
<evidence type="ECO:0000313" key="3">
    <source>
        <dbReference type="Proteomes" id="UP000887013"/>
    </source>
</evidence>
<comment type="caution">
    <text evidence="2">The sequence shown here is derived from an EMBL/GenBank/DDBJ whole genome shotgun (WGS) entry which is preliminary data.</text>
</comment>